<name>A0A1L5FE62_CLOKL</name>
<dbReference type="PANTHER" id="PTHR12526:SF637">
    <property type="entry name" value="GLYCOSYLTRANSFERASE EPSF-RELATED"/>
    <property type="match status" value="1"/>
</dbReference>
<dbReference type="SUPFAM" id="SSF53756">
    <property type="entry name" value="UDP-Glycosyltransferase/glycogen phosphorylase"/>
    <property type="match status" value="1"/>
</dbReference>
<dbReference type="Gene3D" id="3.40.50.2000">
    <property type="entry name" value="Glycogen Phosphorylase B"/>
    <property type="match status" value="2"/>
</dbReference>
<dbReference type="PANTHER" id="PTHR12526">
    <property type="entry name" value="GLYCOSYLTRANSFERASE"/>
    <property type="match status" value="1"/>
</dbReference>
<dbReference type="GO" id="GO:0016757">
    <property type="term" value="F:glycosyltransferase activity"/>
    <property type="evidence" value="ECO:0007669"/>
    <property type="project" value="InterPro"/>
</dbReference>
<dbReference type="AlphaFoldDB" id="A0A1L5FE62"/>
<dbReference type="EMBL" id="CP018335">
    <property type="protein sequence ID" value="APM41312.1"/>
    <property type="molecule type" value="Genomic_DNA"/>
</dbReference>
<accession>A0A1L5FE62</accession>
<reference evidence="3 4" key="1">
    <citation type="submission" date="2016-12" db="EMBL/GenBank/DDBJ databases">
        <title>Complete genome sequence of Clostridium kluyveri JZZ isolated from the pit mud of a Chinese flavor liquor-making factory.</title>
        <authorList>
            <person name="Wang Y."/>
        </authorList>
    </citation>
    <scope>NUCLEOTIDE SEQUENCE [LARGE SCALE GENOMIC DNA]</scope>
    <source>
        <strain evidence="3 4">JZZ</strain>
    </source>
</reference>
<feature type="domain" description="Glycosyltransferase subfamily 4-like N-terminal" evidence="2">
    <location>
        <begin position="4"/>
        <end position="166"/>
    </location>
</feature>
<gene>
    <name evidence="3" type="ORF">BS101_16930</name>
</gene>
<evidence type="ECO:0000259" key="1">
    <source>
        <dbReference type="Pfam" id="PF00534"/>
    </source>
</evidence>
<evidence type="ECO:0008006" key="5">
    <source>
        <dbReference type="Google" id="ProtNLM"/>
    </source>
</evidence>
<dbReference type="CDD" id="cd03812">
    <property type="entry name" value="GT4_CapH-like"/>
    <property type="match status" value="1"/>
</dbReference>
<evidence type="ECO:0000313" key="3">
    <source>
        <dbReference type="EMBL" id="APM41312.1"/>
    </source>
</evidence>
<dbReference type="InterPro" id="IPR001296">
    <property type="entry name" value="Glyco_trans_1"/>
</dbReference>
<dbReference type="Proteomes" id="UP000184604">
    <property type="component" value="Chromosome"/>
</dbReference>
<dbReference type="InterPro" id="IPR028098">
    <property type="entry name" value="Glyco_trans_4-like_N"/>
</dbReference>
<dbReference type="Pfam" id="PF13439">
    <property type="entry name" value="Glyco_transf_4"/>
    <property type="match status" value="1"/>
</dbReference>
<evidence type="ECO:0000259" key="2">
    <source>
        <dbReference type="Pfam" id="PF13439"/>
    </source>
</evidence>
<protein>
    <recommendedName>
        <fullName evidence="5">Glycosyltransferase family 1 protein</fullName>
    </recommendedName>
</protein>
<evidence type="ECO:0000313" key="4">
    <source>
        <dbReference type="Proteomes" id="UP000184604"/>
    </source>
</evidence>
<dbReference type="Pfam" id="PF00534">
    <property type="entry name" value="Glycos_transf_1"/>
    <property type="match status" value="1"/>
</dbReference>
<sequence length="362" mass="42271">MDRGGIETFIMNVYRNIDRSKVQFDFLMHTKRECAYNSEIFKLGGRIYYVPPRNQGILKNRKELNEFFEKHSEYKIVHQHVSSLSYITPLKIAKKYNIPIRIIHSHNTKQGGNFLHKYIHYWNRLFIKYYATNYFACSDLAAKWLYGRKQYNLGNFTTINNGIEVEKFTYNNNIRDKVRAELGVSNKIVIGNIGRFSYQKNHEFLIDIFNNIYQKSDNFTLLLVGDGELRSHIQNKVKDLKLQDNVIFTGIRSDIPYILQAMDIFVMPSHYEGLPVTLVEAQAAGLPCVVSSNITRQIKITSDIIYINLSDSVEYWSKCVMKLVSNHVRKNTKQQIIDAGFSIKIIAKYLENKYIAFNNKNI</sequence>
<proteinExistence type="predicted"/>
<feature type="domain" description="Glycosyl transferase family 1" evidence="1">
    <location>
        <begin position="176"/>
        <end position="292"/>
    </location>
</feature>
<organism evidence="3 4">
    <name type="scientific">Clostridium kluyveri</name>
    <dbReference type="NCBI Taxonomy" id="1534"/>
    <lineage>
        <taxon>Bacteria</taxon>
        <taxon>Bacillati</taxon>
        <taxon>Bacillota</taxon>
        <taxon>Clostridia</taxon>
        <taxon>Eubacteriales</taxon>
        <taxon>Clostridiaceae</taxon>
        <taxon>Clostridium</taxon>
    </lineage>
</organism>